<dbReference type="Proteomes" id="UP000585836">
    <property type="component" value="Unassembled WGS sequence"/>
</dbReference>
<feature type="compositionally biased region" description="Polar residues" evidence="1">
    <location>
        <begin position="1"/>
        <end position="20"/>
    </location>
</feature>
<feature type="region of interest" description="Disordered" evidence="1">
    <location>
        <begin position="1"/>
        <end position="26"/>
    </location>
</feature>
<evidence type="ECO:0000256" key="1">
    <source>
        <dbReference type="SAM" id="MobiDB-lite"/>
    </source>
</evidence>
<keyword evidence="2" id="KW-1133">Transmembrane helix</keyword>
<evidence type="ECO:0000256" key="2">
    <source>
        <dbReference type="SAM" id="Phobius"/>
    </source>
</evidence>
<dbReference type="AlphaFoldDB" id="A0A7W9PN54"/>
<protein>
    <submittedName>
        <fullName evidence="3">LPXTG-motif cell wall-anchored protein</fullName>
    </submittedName>
</protein>
<evidence type="ECO:0000313" key="4">
    <source>
        <dbReference type="Proteomes" id="UP000585836"/>
    </source>
</evidence>
<dbReference type="NCBIfam" id="TIGR01167">
    <property type="entry name" value="LPXTG_anchor"/>
    <property type="match status" value="1"/>
</dbReference>
<evidence type="ECO:0000313" key="3">
    <source>
        <dbReference type="EMBL" id="MBB5924609.1"/>
    </source>
</evidence>
<accession>A0A7W9PN54</accession>
<comment type="caution">
    <text evidence="3">The sequence shown here is derived from an EMBL/GenBank/DDBJ whole genome shotgun (WGS) entry which is preliminary data.</text>
</comment>
<keyword evidence="2" id="KW-0472">Membrane</keyword>
<keyword evidence="2" id="KW-0812">Transmembrane</keyword>
<feature type="transmembrane region" description="Helical" evidence="2">
    <location>
        <begin position="35"/>
        <end position="54"/>
    </location>
</feature>
<proteinExistence type="predicted"/>
<sequence>MPQDEGSSALTDTGSDTTAQGGDKQLAETGAGQTAFLLVGAATMIAGGIGFRVLPRLVSGRGGAAA</sequence>
<reference evidence="3 4" key="1">
    <citation type="submission" date="2020-08" db="EMBL/GenBank/DDBJ databases">
        <title>Genomic Encyclopedia of Type Strains, Phase III (KMG-III): the genomes of soil and plant-associated and newly described type strains.</title>
        <authorList>
            <person name="Whitman W."/>
        </authorList>
    </citation>
    <scope>NUCLEOTIDE SEQUENCE [LARGE SCALE GENOMIC DNA]</scope>
    <source>
        <strain evidence="3 4">CECT 3313</strain>
    </source>
</reference>
<gene>
    <name evidence="3" type="ORF">FHS34_000044</name>
</gene>
<dbReference type="EMBL" id="JACHJK010000001">
    <property type="protein sequence ID" value="MBB5924609.1"/>
    <property type="molecule type" value="Genomic_DNA"/>
</dbReference>
<name>A0A7W9PN54_9ACTN</name>
<organism evidence="3 4">
    <name type="scientific">Streptomyces echinatus</name>
    <dbReference type="NCBI Taxonomy" id="67293"/>
    <lineage>
        <taxon>Bacteria</taxon>
        <taxon>Bacillati</taxon>
        <taxon>Actinomycetota</taxon>
        <taxon>Actinomycetes</taxon>
        <taxon>Kitasatosporales</taxon>
        <taxon>Streptomycetaceae</taxon>
        <taxon>Streptomyces</taxon>
    </lineage>
</organism>
<keyword evidence="4" id="KW-1185">Reference proteome</keyword>